<reference evidence="3 4" key="2">
    <citation type="submission" date="2024-03" db="EMBL/GenBank/DDBJ databases">
        <title>The Genome Sequence of Enterococcus sp. DIV0205d.</title>
        <authorList>
            <consortium name="The Broad Institute Genomics Platform"/>
            <consortium name="The Broad Institute Microbial Omics Core"/>
            <consortium name="The Broad Institute Genomic Center for Infectious Diseases"/>
            <person name="Earl A."/>
            <person name="Manson A."/>
            <person name="Gilmore M."/>
            <person name="Schwartman J."/>
            <person name="Shea T."/>
            <person name="Abouelleil A."/>
            <person name="Cao P."/>
            <person name="Chapman S."/>
            <person name="Cusick C."/>
            <person name="Young S."/>
            <person name="Neafsey D."/>
            <person name="Nusbaum C."/>
            <person name="Birren B."/>
        </authorList>
    </citation>
    <scope>NUCLEOTIDE SEQUENCE [LARGE SCALE GENOMIC DNA]</scope>
    <source>
        <strain evidence="3 4">7F3_DIV0205</strain>
    </source>
</reference>
<dbReference type="AlphaFoldDB" id="A0AAQ3Y7T5"/>
<keyword evidence="1" id="KW-0472">Membrane</keyword>
<keyword evidence="4" id="KW-1185">Reference proteome</keyword>
<protein>
    <recommendedName>
        <fullName evidence="2">Acyltransferase 3 domain-containing protein</fullName>
    </recommendedName>
</protein>
<dbReference type="GO" id="GO:0016747">
    <property type="term" value="F:acyltransferase activity, transferring groups other than amino-acyl groups"/>
    <property type="evidence" value="ECO:0007669"/>
    <property type="project" value="InterPro"/>
</dbReference>
<feature type="domain" description="Acyltransferase 3" evidence="2">
    <location>
        <begin position="22"/>
        <end position="339"/>
    </location>
</feature>
<feature type="transmembrane region" description="Helical" evidence="1">
    <location>
        <begin position="162"/>
        <end position="183"/>
    </location>
</feature>
<evidence type="ECO:0000313" key="3">
    <source>
        <dbReference type="EMBL" id="WYK00821.1"/>
    </source>
</evidence>
<evidence type="ECO:0000259" key="2">
    <source>
        <dbReference type="Pfam" id="PF01757"/>
    </source>
</evidence>
<feature type="transmembrane region" description="Helical" evidence="1">
    <location>
        <begin position="94"/>
        <end position="111"/>
    </location>
</feature>
<feature type="transmembrane region" description="Helical" evidence="1">
    <location>
        <begin position="232"/>
        <end position="255"/>
    </location>
</feature>
<dbReference type="EMBL" id="CP147244">
    <property type="protein sequence ID" value="WYK00821.1"/>
    <property type="molecule type" value="Genomic_DNA"/>
</dbReference>
<dbReference type="Proteomes" id="UP000194948">
    <property type="component" value="Chromosome"/>
</dbReference>
<dbReference type="Pfam" id="PF01757">
    <property type="entry name" value="Acyl_transf_3"/>
    <property type="match status" value="1"/>
</dbReference>
<feature type="transmembrane region" description="Helical" evidence="1">
    <location>
        <begin position="51"/>
        <end position="73"/>
    </location>
</feature>
<proteinExistence type="predicted"/>
<reference evidence="4" key="1">
    <citation type="submission" date="2017-05" db="EMBL/GenBank/DDBJ databases">
        <title>The Genome Sequence of EEnterococcus faecalis 9F2_4866.</title>
        <authorList>
            <consortium name="The Broad Institute Genomics Platform"/>
            <consortium name="The Broad Institute Genomic Center for Infectious Diseases"/>
            <person name="Earl A."/>
            <person name="Manson A."/>
            <person name="Schwartman J."/>
            <person name="Gilmore M."/>
            <person name="Abouelleil A."/>
            <person name="Cao P."/>
            <person name="Chapman S."/>
            <person name="Cusick C."/>
            <person name="Shea T."/>
            <person name="Young S."/>
            <person name="Neafsey D."/>
            <person name="Nusbaum C."/>
            <person name="Birren B."/>
        </authorList>
    </citation>
    <scope>NUCLEOTIDE SEQUENCE [LARGE SCALE GENOMIC DNA]</scope>
    <source>
        <strain evidence="4">7F3_DIV0205</strain>
    </source>
</reference>
<organism evidence="3 4">
    <name type="scientific">Candidatus Enterococcus palustris</name>
    <dbReference type="NCBI Taxonomy" id="1834189"/>
    <lineage>
        <taxon>Bacteria</taxon>
        <taxon>Bacillati</taxon>
        <taxon>Bacillota</taxon>
        <taxon>Bacilli</taxon>
        <taxon>Lactobacillales</taxon>
        <taxon>Enterococcaceae</taxon>
        <taxon>Enterococcus</taxon>
    </lineage>
</organism>
<feature type="transmembrane region" description="Helical" evidence="1">
    <location>
        <begin position="321"/>
        <end position="340"/>
    </location>
</feature>
<evidence type="ECO:0000256" key="1">
    <source>
        <dbReference type="SAM" id="Phobius"/>
    </source>
</evidence>
<accession>A0AAQ3Y7T5</accession>
<feature type="transmembrane region" description="Helical" evidence="1">
    <location>
        <begin position="261"/>
        <end position="281"/>
    </location>
</feature>
<evidence type="ECO:0000313" key="4">
    <source>
        <dbReference type="Proteomes" id="UP000194948"/>
    </source>
</evidence>
<keyword evidence="1" id="KW-1133">Transmembrane helix</keyword>
<sequence>MGIGMGMESINRLVKEKQINTKGIDLVKYAAAILVICFHCERVFQDPAINYLFKNVLCRFAVPFFLISTSYFVRRGQNQSANYIKQYLKSLAKSYLFWSLIYLPVGFMWIQENYSLSPGLYPVALVAGLLYTGTYYHLWYIPAAMFGIVCVQWLLKKTGYLVLFSVATLMYAFGSLETYYAYIGNGQLKAFFDQYMSMFITTRNGLFFALIFVALGFFLWDHREKVISYQKYLGLLVVLTGGLLVGEGIIVYSNVGIDKNFLWMLVPFTSCLFCWSLFIKVEEKIDVKRLRDLGKYYFFIHPLCILWTANLVHSYEFFTNSWLQLIVTLIATHLLSSLVITMNQQLPYYYFDLQLMLRVNRGYIQRWI</sequence>
<dbReference type="InterPro" id="IPR002656">
    <property type="entry name" value="Acyl_transf_3_dom"/>
</dbReference>
<feature type="transmembrane region" description="Helical" evidence="1">
    <location>
        <begin position="137"/>
        <end position="155"/>
    </location>
</feature>
<gene>
    <name evidence="3" type="ORF">A5821_001947</name>
</gene>
<name>A0AAQ3Y7T5_9ENTE</name>
<feature type="transmembrane region" description="Helical" evidence="1">
    <location>
        <begin position="293"/>
        <end position="315"/>
    </location>
</feature>
<feature type="transmembrane region" description="Helical" evidence="1">
    <location>
        <begin position="195"/>
        <end position="220"/>
    </location>
</feature>
<keyword evidence="1" id="KW-0812">Transmembrane</keyword>